<evidence type="ECO:0000313" key="9">
    <source>
        <dbReference type="EMBL" id="KAF4660389.1"/>
    </source>
</evidence>
<dbReference type="PANTHER" id="PTHR42778">
    <property type="entry name" value="2-AMINOETHYLPHOSPHONATE--PYRUVATE TRANSAMINASE"/>
    <property type="match status" value="1"/>
</dbReference>
<dbReference type="Gene3D" id="3.40.640.10">
    <property type="entry name" value="Type I PLP-dependent aspartate aminotransferase-like (Major domain)"/>
    <property type="match status" value="1"/>
</dbReference>
<evidence type="ECO:0000256" key="2">
    <source>
        <dbReference type="ARBA" id="ARBA00022576"/>
    </source>
</evidence>
<dbReference type="InterPro" id="IPR015424">
    <property type="entry name" value="PyrdxlP-dep_Trfase"/>
</dbReference>
<dbReference type="NCBIfam" id="TIGR03301">
    <property type="entry name" value="PhnW-AepZ"/>
    <property type="match status" value="1"/>
</dbReference>
<evidence type="ECO:0000256" key="4">
    <source>
        <dbReference type="ARBA" id="ARBA00022898"/>
    </source>
</evidence>
<dbReference type="NCBIfam" id="NF010006">
    <property type="entry name" value="PRK13479.1"/>
    <property type="match status" value="1"/>
</dbReference>
<evidence type="ECO:0000256" key="1">
    <source>
        <dbReference type="ARBA" id="ARBA00001933"/>
    </source>
</evidence>
<name>A0A7J6LM81_PERCH</name>
<dbReference type="SUPFAM" id="SSF53383">
    <property type="entry name" value="PLP-dependent transferases"/>
    <property type="match status" value="1"/>
</dbReference>
<evidence type="ECO:0000256" key="7">
    <source>
        <dbReference type="ARBA" id="ARBA00049460"/>
    </source>
</evidence>
<reference evidence="9 10" key="1">
    <citation type="submission" date="2020-04" db="EMBL/GenBank/DDBJ databases">
        <title>Perkinsus chesapeaki whole genome sequence.</title>
        <authorList>
            <person name="Bogema D.R."/>
        </authorList>
    </citation>
    <scope>NUCLEOTIDE SEQUENCE [LARGE SCALE GENOMIC DNA]</scope>
    <source>
        <strain evidence="9">ATCC PRA-425</strain>
    </source>
</reference>
<comment type="cofactor">
    <cofactor evidence="1">
        <name>pyridoxal 5'-phosphate</name>
        <dbReference type="ChEBI" id="CHEBI:597326"/>
    </cofactor>
</comment>
<proteinExistence type="inferred from homology"/>
<feature type="domain" description="Aminotransferase class V" evidence="8">
    <location>
        <begin position="70"/>
        <end position="368"/>
    </location>
</feature>
<evidence type="ECO:0000256" key="5">
    <source>
        <dbReference type="ARBA" id="ARBA00023317"/>
    </source>
</evidence>
<evidence type="ECO:0000313" key="10">
    <source>
        <dbReference type="Proteomes" id="UP000591131"/>
    </source>
</evidence>
<gene>
    <name evidence="9" type="ORF">FOL47_007183</name>
</gene>
<protein>
    <recommendedName>
        <fullName evidence="6">2-aminoethylphosphonate--pyruvate transaminase</fullName>
        <ecNumber evidence="6">2.6.1.37</ecNumber>
    </recommendedName>
</protein>
<keyword evidence="4" id="KW-0663">Pyridoxal phosphate</keyword>
<dbReference type="Gene3D" id="3.90.1150.10">
    <property type="entry name" value="Aspartate Aminotransferase, domain 1"/>
    <property type="match status" value="1"/>
</dbReference>
<dbReference type="InterPro" id="IPR015422">
    <property type="entry name" value="PyrdxlP-dep_Trfase_small"/>
</dbReference>
<evidence type="ECO:0000259" key="8">
    <source>
        <dbReference type="Pfam" id="PF00266"/>
    </source>
</evidence>
<keyword evidence="10" id="KW-1185">Reference proteome</keyword>
<dbReference type="HAMAP" id="MF_01376">
    <property type="entry name" value="PhnW_aminotrans_5"/>
    <property type="match status" value="1"/>
</dbReference>
<evidence type="ECO:0000256" key="6">
    <source>
        <dbReference type="ARBA" id="ARBA00044521"/>
    </source>
</evidence>
<dbReference type="EC" id="2.6.1.37" evidence="6"/>
<evidence type="ECO:0000256" key="3">
    <source>
        <dbReference type="ARBA" id="ARBA00022679"/>
    </source>
</evidence>
<dbReference type="Pfam" id="PF00266">
    <property type="entry name" value="Aminotran_5"/>
    <property type="match status" value="1"/>
</dbReference>
<sequence length="413" mass="45661">MNIMLLSEVTVRWIEWAPHLPLLSGDRQEPKAVLFYDYIACQASTFALHTRTTNNDLEGEGGHANRLGFTDVVVDIRNQLLAIGGVSKEDGYECVIVQGAGTHGIEAVLGSAIPRGGKLLILANGAYGVRQSQICEYLGIDYKLIDFTDRKPVEVSALEKALAEDSAITHVGMIQHETTAGILNDVESIGKFLEKYPKVELIVDAMSSMGAYDMRMKEWNVSYAISSANKCIEGVPGFCFALCKRSSLLASEGNARSFCLDLYAQWKGLETTGQFRFTPPTHVILAFNEALKEWTAEGGLQGRYNRYKENYDIISTGMEEMGFEYYIDAEHRGVIITTFMQPAHMPGWDFNKFYKFLGDRGLVIYPGKLSSGLSFRLGTIGRIAPEDCRELLGAIKDALEAMEIPTPIPPPAN</sequence>
<dbReference type="PANTHER" id="PTHR42778:SF1">
    <property type="entry name" value="2-AMINOETHYLPHOSPHONATE--PYRUVATE TRANSAMINASE"/>
    <property type="match status" value="1"/>
</dbReference>
<dbReference type="InterPro" id="IPR000192">
    <property type="entry name" value="Aminotrans_V_dom"/>
</dbReference>
<dbReference type="InterPro" id="IPR015421">
    <property type="entry name" value="PyrdxlP-dep_Trfase_major"/>
</dbReference>
<keyword evidence="3" id="KW-0808">Transferase</keyword>
<dbReference type="OrthoDB" id="7403325at2759"/>
<dbReference type="AlphaFoldDB" id="A0A7J6LM81"/>
<dbReference type="GO" id="GO:0047304">
    <property type="term" value="F:2-aminoethylphosphonate-pyruvate transaminase activity"/>
    <property type="evidence" value="ECO:0007669"/>
    <property type="project" value="UniProtKB-EC"/>
</dbReference>
<dbReference type="Proteomes" id="UP000591131">
    <property type="component" value="Unassembled WGS sequence"/>
</dbReference>
<organism evidence="9 10">
    <name type="scientific">Perkinsus chesapeaki</name>
    <name type="common">Clam parasite</name>
    <name type="synonym">Perkinsus andrewsi</name>
    <dbReference type="NCBI Taxonomy" id="330153"/>
    <lineage>
        <taxon>Eukaryota</taxon>
        <taxon>Sar</taxon>
        <taxon>Alveolata</taxon>
        <taxon>Perkinsozoa</taxon>
        <taxon>Perkinsea</taxon>
        <taxon>Perkinsida</taxon>
        <taxon>Perkinsidae</taxon>
        <taxon>Perkinsus</taxon>
    </lineage>
</organism>
<accession>A0A7J6LM81</accession>
<keyword evidence="5" id="KW-0670">Pyruvate</keyword>
<keyword evidence="2" id="KW-0032">Aminotransferase</keyword>
<dbReference type="GO" id="GO:0019700">
    <property type="term" value="P:organic phosphonate catabolic process"/>
    <property type="evidence" value="ECO:0007669"/>
    <property type="project" value="InterPro"/>
</dbReference>
<comment type="catalytic activity">
    <reaction evidence="7">
        <text>(2-aminoethyl)phosphonate + pyruvate = phosphonoacetaldehyde + L-alanine</text>
        <dbReference type="Rhea" id="RHEA:17021"/>
        <dbReference type="ChEBI" id="CHEBI:15361"/>
        <dbReference type="ChEBI" id="CHEBI:57418"/>
        <dbReference type="ChEBI" id="CHEBI:57972"/>
        <dbReference type="ChEBI" id="CHEBI:58383"/>
        <dbReference type="EC" id="2.6.1.37"/>
    </reaction>
</comment>
<dbReference type="InterPro" id="IPR012703">
    <property type="entry name" value="NH2EtPonate_pyrv_transaminase"/>
</dbReference>
<dbReference type="EMBL" id="JAAPAO010000415">
    <property type="protein sequence ID" value="KAF4660389.1"/>
    <property type="molecule type" value="Genomic_DNA"/>
</dbReference>
<comment type="caution">
    <text evidence="9">The sequence shown here is derived from an EMBL/GenBank/DDBJ whole genome shotgun (WGS) entry which is preliminary data.</text>
</comment>